<evidence type="ECO:0000313" key="1">
    <source>
        <dbReference type="EMBL" id="KJQ68644.1"/>
    </source>
</evidence>
<reference evidence="1 3" key="1">
    <citation type="submission" date="2015-02" db="EMBL/GenBank/DDBJ databases">
        <title>Evolution of amylase-binding proteins of oral streptococcal species.</title>
        <authorList>
            <person name="Haase E.M."/>
        </authorList>
    </citation>
    <scope>NUCLEOTIDE SEQUENCE [LARGE SCALE GENOMIC DNA]</scope>
    <source>
        <strain evidence="1 3">OT25</strain>
    </source>
</reference>
<comment type="caution">
    <text evidence="1">The sequence shown here is derived from an EMBL/GenBank/DDBJ whole genome shotgun (WGS) entry which is preliminary data.</text>
</comment>
<evidence type="ECO:0000313" key="2">
    <source>
        <dbReference type="EMBL" id="RSI87164.1"/>
    </source>
</evidence>
<protein>
    <submittedName>
        <fullName evidence="1">Uncharacterized protein</fullName>
    </submittedName>
</protein>
<accession>A0A0F2DEJ7</accession>
<dbReference type="Proteomes" id="UP000267691">
    <property type="component" value="Unassembled WGS sequence"/>
</dbReference>
<dbReference type="EMBL" id="JYGP01000002">
    <property type="protein sequence ID" value="KJQ68644.1"/>
    <property type="molecule type" value="Genomic_DNA"/>
</dbReference>
<dbReference type="PATRIC" id="fig|28037.212.peg.980"/>
<proteinExistence type="predicted"/>
<sequence>MYSQASPTANSIDFTLLLYRAPCLPHGTGLKEYLVIKYYSTKHA</sequence>
<dbReference type="Proteomes" id="UP000033538">
    <property type="component" value="Unassembled WGS sequence"/>
</dbReference>
<reference evidence="2 4" key="2">
    <citation type="submission" date="2018-11" db="EMBL/GenBank/DDBJ databases">
        <title>Species Designations Belie Phenotypic and Genotypic Heterogeneity in Oral Streptococci.</title>
        <authorList>
            <person name="Velsko I."/>
        </authorList>
    </citation>
    <scope>NUCLEOTIDE SEQUENCE [LARGE SCALE GENOMIC DNA]</scope>
    <source>
        <strain evidence="2 4">KLC12</strain>
    </source>
</reference>
<dbReference type="AlphaFoldDB" id="A0A0F2DEJ7"/>
<dbReference type="EMBL" id="RJNT01000002">
    <property type="protein sequence ID" value="RSI87164.1"/>
    <property type="molecule type" value="Genomic_DNA"/>
</dbReference>
<evidence type="ECO:0000313" key="3">
    <source>
        <dbReference type="Proteomes" id="UP000033538"/>
    </source>
</evidence>
<name>A0A0F2DEJ7_STRMT</name>
<organism evidence="1 3">
    <name type="scientific">Streptococcus mitis</name>
    <dbReference type="NCBI Taxonomy" id="28037"/>
    <lineage>
        <taxon>Bacteria</taxon>
        <taxon>Bacillati</taxon>
        <taxon>Bacillota</taxon>
        <taxon>Bacilli</taxon>
        <taxon>Lactobacillales</taxon>
        <taxon>Streptococcaceae</taxon>
        <taxon>Streptococcus</taxon>
        <taxon>Streptococcus mitis group</taxon>
    </lineage>
</organism>
<evidence type="ECO:0000313" key="4">
    <source>
        <dbReference type="Proteomes" id="UP000267691"/>
    </source>
</evidence>
<gene>
    <name evidence="2" type="ORF">D8853_03410</name>
    <name evidence="1" type="ORF">TZ90_01013</name>
</gene>